<keyword evidence="6" id="KW-0675">Receptor</keyword>
<sequence>MEKTGDDQRSFLEVIIHTAILTLTSILSLAGNSLVCLAFYRNRRLRTITNFYVLSLAVADMTMAVFYFPFGAVASSLHKWPFTKCYCHFTSFLGASWAQISTFTLALASLNRYFCVVKPHRYSTLFTRKKAVISIVALWLFSGALTPLFFAADPIYEWSPIFLNCRAIFKDEQAMRISYLSFGCLFIVPMLLVILCYSSIHHVIRHHNNAIVPSLQQNNSPATRIQDIKTCRVVFVAVLGFCLCWSPFISTMVLQFGFQIPICPSVLSICFLLTSASAYINPLIYGVVNQTMRVEFLKILSLRSG</sequence>
<dbReference type="Pfam" id="PF00001">
    <property type="entry name" value="7tm_1"/>
    <property type="match status" value="1"/>
</dbReference>
<dbReference type="InterPro" id="IPR000276">
    <property type="entry name" value="GPCR_Rhodpsn"/>
</dbReference>
<dbReference type="EMBL" id="CALNXI010000010">
    <property type="protein sequence ID" value="CAH3014467.1"/>
    <property type="molecule type" value="Genomic_DNA"/>
</dbReference>
<evidence type="ECO:0000256" key="7">
    <source>
        <dbReference type="ARBA" id="ARBA00023224"/>
    </source>
</evidence>
<keyword evidence="4" id="KW-0297">G-protein coupled receptor</keyword>
<feature type="domain" description="G-protein coupled receptors family 1 profile" evidence="9">
    <location>
        <begin position="31"/>
        <end position="285"/>
    </location>
</feature>
<feature type="transmembrane region" description="Helical" evidence="8">
    <location>
        <begin position="177"/>
        <end position="197"/>
    </location>
</feature>
<keyword evidence="5 8" id="KW-0472">Membrane</keyword>
<proteinExistence type="predicted"/>
<keyword evidence="3 8" id="KW-1133">Transmembrane helix</keyword>
<evidence type="ECO:0000256" key="3">
    <source>
        <dbReference type="ARBA" id="ARBA00022989"/>
    </source>
</evidence>
<dbReference type="PROSITE" id="PS50262">
    <property type="entry name" value="G_PROTEIN_RECEP_F1_2"/>
    <property type="match status" value="1"/>
</dbReference>
<feature type="transmembrane region" description="Helical" evidence="8">
    <location>
        <begin position="14"/>
        <end position="39"/>
    </location>
</feature>
<keyword evidence="7" id="KW-0807">Transducer</keyword>
<keyword evidence="2 8" id="KW-0812">Transmembrane</keyword>
<accession>A0ABN8LFQ7</accession>
<protein>
    <recommendedName>
        <fullName evidence="9">G-protein coupled receptors family 1 profile domain-containing protein</fullName>
    </recommendedName>
</protein>
<reference evidence="10 11" key="1">
    <citation type="submission" date="2022-05" db="EMBL/GenBank/DDBJ databases">
        <authorList>
            <consortium name="Genoscope - CEA"/>
            <person name="William W."/>
        </authorList>
    </citation>
    <scope>NUCLEOTIDE SEQUENCE [LARGE SCALE GENOMIC DNA]</scope>
</reference>
<comment type="caution">
    <text evidence="10">The sequence shown here is derived from an EMBL/GenBank/DDBJ whole genome shotgun (WGS) entry which is preliminary data.</text>
</comment>
<feature type="transmembrane region" description="Helical" evidence="8">
    <location>
        <begin position="131"/>
        <end position="152"/>
    </location>
</feature>
<dbReference type="PRINTS" id="PR00237">
    <property type="entry name" value="GPCRRHODOPSN"/>
</dbReference>
<feature type="transmembrane region" description="Helical" evidence="8">
    <location>
        <begin position="51"/>
        <end position="70"/>
    </location>
</feature>
<dbReference type="SUPFAM" id="SSF81321">
    <property type="entry name" value="Family A G protein-coupled receptor-like"/>
    <property type="match status" value="1"/>
</dbReference>
<dbReference type="Gene3D" id="1.20.1070.10">
    <property type="entry name" value="Rhodopsin 7-helix transmembrane proteins"/>
    <property type="match status" value="1"/>
</dbReference>
<organism evidence="10 11">
    <name type="scientific">Porites evermanni</name>
    <dbReference type="NCBI Taxonomy" id="104178"/>
    <lineage>
        <taxon>Eukaryota</taxon>
        <taxon>Metazoa</taxon>
        <taxon>Cnidaria</taxon>
        <taxon>Anthozoa</taxon>
        <taxon>Hexacorallia</taxon>
        <taxon>Scleractinia</taxon>
        <taxon>Fungiina</taxon>
        <taxon>Poritidae</taxon>
        <taxon>Porites</taxon>
    </lineage>
</organism>
<evidence type="ECO:0000256" key="8">
    <source>
        <dbReference type="SAM" id="Phobius"/>
    </source>
</evidence>
<evidence type="ECO:0000313" key="10">
    <source>
        <dbReference type="EMBL" id="CAH3014467.1"/>
    </source>
</evidence>
<dbReference type="CDD" id="cd00637">
    <property type="entry name" value="7tm_classA_rhodopsin-like"/>
    <property type="match status" value="1"/>
</dbReference>
<keyword evidence="11" id="KW-1185">Reference proteome</keyword>
<dbReference type="PANTHER" id="PTHR24240">
    <property type="entry name" value="OPSIN"/>
    <property type="match status" value="1"/>
</dbReference>
<evidence type="ECO:0000313" key="11">
    <source>
        <dbReference type="Proteomes" id="UP001159427"/>
    </source>
</evidence>
<dbReference type="InterPro" id="IPR050125">
    <property type="entry name" value="GPCR_opsins"/>
</dbReference>
<evidence type="ECO:0000256" key="5">
    <source>
        <dbReference type="ARBA" id="ARBA00023136"/>
    </source>
</evidence>
<feature type="transmembrane region" description="Helical" evidence="8">
    <location>
        <begin position="90"/>
        <end position="110"/>
    </location>
</feature>
<name>A0ABN8LFQ7_9CNID</name>
<evidence type="ECO:0000256" key="4">
    <source>
        <dbReference type="ARBA" id="ARBA00023040"/>
    </source>
</evidence>
<evidence type="ECO:0000256" key="2">
    <source>
        <dbReference type="ARBA" id="ARBA00022692"/>
    </source>
</evidence>
<feature type="transmembrane region" description="Helical" evidence="8">
    <location>
        <begin position="266"/>
        <end position="288"/>
    </location>
</feature>
<dbReference type="Proteomes" id="UP001159427">
    <property type="component" value="Unassembled WGS sequence"/>
</dbReference>
<dbReference type="InterPro" id="IPR017452">
    <property type="entry name" value="GPCR_Rhodpsn_7TM"/>
</dbReference>
<evidence type="ECO:0000256" key="1">
    <source>
        <dbReference type="ARBA" id="ARBA00004141"/>
    </source>
</evidence>
<gene>
    <name evidence="10" type="ORF">PEVE_00000139</name>
</gene>
<feature type="transmembrane region" description="Helical" evidence="8">
    <location>
        <begin position="233"/>
        <end position="254"/>
    </location>
</feature>
<evidence type="ECO:0000256" key="6">
    <source>
        <dbReference type="ARBA" id="ARBA00023170"/>
    </source>
</evidence>
<evidence type="ECO:0000259" key="9">
    <source>
        <dbReference type="PROSITE" id="PS50262"/>
    </source>
</evidence>
<comment type="subcellular location">
    <subcellularLocation>
        <location evidence="1">Membrane</location>
        <topology evidence="1">Multi-pass membrane protein</topology>
    </subcellularLocation>
</comment>